<organism evidence="1">
    <name type="scientific">marine sediment metagenome</name>
    <dbReference type="NCBI Taxonomy" id="412755"/>
    <lineage>
        <taxon>unclassified sequences</taxon>
        <taxon>metagenomes</taxon>
        <taxon>ecological metagenomes</taxon>
    </lineage>
</organism>
<proteinExistence type="predicted"/>
<dbReference type="AlphaFoldDB" id="A0A0F9HEZ7"/>
<reference evidence="1" key="1">
    <citation type="journal article" date="2015" name="Nature">
        <title>Complex archaea that bridge the gap between prokaryotes and eukaryotes.</title>
        <authorList>
            <person name="Spang A."/>
            <person name="Saw J.H."/>
            <person name="Jorgensen S.L."/>
            <person name="Zaremba-Niedzwiedzka K."/>
            <person name="Martijn J."/>
            <person name="Lind A.E."/>
            <person name="van Eijk R."/>
            <person name="Schleper C."/>
            <person name="Guy L."/>
            <person name="Ettema T.J."/>
        </authorList>
    </citation>
    <scope>NUCLEOTIDE SEQUENCE</scope>
</reference>
<evidence type="ECO:0000313" key="1">
    <source>
        <dbReference type="EMBL" id="KKM01742.1"/>
    </source>
</evidence>
<feature type="non-terminal residue" evidence="1">
    <location>
        <position position="120"/>
    </location>
</feature>
<dbReference type="EMBL" id="LAZR01017114">
    <property type="protein sequence ID" value="KKM01742.1"/>
    <property type="molecule type" value="Genomic_DNA"/>
</dbReference>
<protein>
    <submittedName>
        <fullName evidence="1">Uncharacterized protein</fullName>
    </submittedName>
</protein>
<name>A0A0F9HEZ7_9ZZZZ</name>
<sequence>MSYQIYSRLTPSRRAFLSALAQGDRNPLIQTKAGLVIPRAGWECRVLGWAGFLWRFEDGTIGPAPDPGLAYPEGHKPVRVIGQQITEQGRAALDREIASRFDDATAKGAGAGKAAGSMDA</sequence>
<gene>
    <name evidence="1" type="ORF">LCGC14_1791440</name>
</gene>
<comment type="caution">
    <text evidence="1">The sequence shown here is derived from an EMBL/GenBank/DDBJ whole genome shotgun (WGS) entry which is preliminary data.</text>
</comment>
<accession>A0A0F9HEZ7</accession>